<dbReference type="EMBL" id="JAACJL010000046">
    <property type="protein sequence ID" value="KAF4613144.1"/>
    <property type="molecule type" value="Genomic_DNA"/>
</dbReference>
<proteinExistence type="predicted"/>
<name>A0A8H4QLA1_9AGAR</name>
<reference evidence="2 3" key="1">
    <citation type="submission" date="2019-12" db="EMBL/GenBank/DDBJ databases">
        <authorList>
            <person name="Floudas D."/>
            <person name="Bentzer J."/>
            <person name="Ahren D."/>
            <person name="Johansson T."/>
            <person name="Persson P."/>
            <person name="Tunlid A."/>
        </authorList>
    </citation>
    <scope>NUCLEOTIDE SEQUENCE [LARGE SCALE GENOMIC DNA]</scope>
    <source>
        <strain evidence="2 3">CBS 102.39</strain>
    </source>
</reference>
<evidence type="ECO:0008006" key="4">
    <source>
        <dbReference type="Google" id="ProtNLM"/>
    </source>
</evidence>
<evidence type="ECO:0000313" key="2">
    <source>
        <dbReference type="EMBL" id="KAF4613144.1"/>
    </source>
</evidence>
<accession>A0A8H4QLA1</accession>
<keyword evidence="3" id="KW-1185">Reference proteome</keyword>
<feature type="region of interest" description="Disordered" evidence="1">
    <location>
        <begin position="105"/>
        <end position="137"/>
    </location>
</feature>
<evidence type="ECO:0000313" key="3">
    <source>
        <dbReference type="Proteomes" id="UP000521872"/>
    </source>
</evidence>
<dbReference type="Proteomes" id="UP000521872">
    <property type="component" value="Unassembled WGS sequence"/>
</dbReference>
<gene>
    <name evidence="2" type="ORF">D9613_010980</name>
</gene>
<dbReference type="AlphaFoldDB" id="A0A8H4QLA1"/>
<evidence type="ECO:0000256" key="1">
    <source>
        <dbReference type="SAM" id="MobiDB-lite"/>
    </source>
</evidence>
<protein>
    <recommendedName>
        <fullName evidence="4">MICOS complex subunit MIC12</fullName>
    </recommendedName>
</protein>
<feature type="compositionally biased region" description="Basic and acidic residues" evidence="1">
    <location>
        <begin position="121"/>
        <end position="131"/>
    </location>
</feature>
<feature type="compositionally biased region" description="Gly residues" evidence="1">
    <location>
        <begin position="107"/>
        <end position="117"/>
    </location>
</feature>
<sequence length="137" mass="14751">MSALIGPLSGALVAGGIYYGFSNLIQTRTEQHIRDLHALSTRLVDSPNVVLAPPSAAMRVKPHPFTNELKYRWNREIAALFLGFQNLDRSAVRWGRSLLYGPEPEGTVGGASAGGRGTTEAIKETVKETVKEVTGSS</sequence>
<comment type="caution">
    <text evidence="2">The sequence shown here is derived from an EMBL/GenBank/DDBJ whole genome shotgun (WGS) entry which is preliminary data.</text>
</comment>
<organism evidence="2 3">
    <name type="scientific">Agrocybe pediades</name>
    <dbReference type="NCBI Taxonomy" id="84607"/>
    <lineage>
        <taxon>Eukaryota</taxon>
        <taxon>Fungi</taxon>
        <taxon>Dikarya</taxon>
        <taxon>Basidiomycota</taxon>
        <taxon>Agaricomycotina</taxon>
        <taxon>Agaricomycetes</taxon>
        <taxon>Agaricomycetidae</taxon>
        <taxon>Agaricales</taxon>
        <taxon>Agaricineae</taxon>
        <taxon>Strophariaceae</taxon>
        <taxon>Agrocybe</taxon>
    </lineage>
</organism>